<evidence type="ECO:0000256" key="15">
    <source>
        <dbReference type="PROSITE-ProRule" id="PRU01319"/>
    </source>
</evidence>
<dbReference type="STRING" id="82801.SAMN04488506_1021"/>
<dbReference type="GO" id="GO:0030145">
    <property type="term" value="F:manganese ion binding"/>
    <property type="evidence" value="ECO:0007669"/>
    <property type="project" value="UniProtKB-UniRule"/>
</dbReference>
<dbReference type="InterPro" id="IPR022898">
    <property type="entry name" value="RNase_HII"/>
</dbReference>
<evidence type="ECO:0000256" key="5">
    <source>
        <dbReference type="ARBA" id="ARBA00007383"/>
    </source>
</evidence>
<comment type="subcellular location">
    <subcellularLocation>
        <location evidence="4 14">Cytoplasm</location>
    </subcellularLocation>
</comment>
<evidence type="ECO:0000256" key="10">
    <source>
        <dbReference type="ARBA" id="ARBA00022723"/>
    </source>
</evidence>
<dbReference type="Gene3D" id="3.30.420.10">
    <property type="entry name" value="Ribonuclease H-like superfamily/Ribonuclease H"/>
    <property type="match status" value="1"/>
</dbReference>
<keyword evidence="11 14" id="KW-0255">Endonuclease</keyword>
<keyword evidence="8 14" id="KW-0963">Cytoplasm</keyword>
<evidence type="ECO:0000256" key="14">
    <source>
        <dbReference type="HAMAP-Rule" id="MF_00052"/>
    </source>
</evidence>
<evidence type="ECO:0000259" key="17">
    <source>
        <dbReference type="PROSITE" id="PS51975"/>
    </source>
</evidence>
<evidence type="ECO:0000313" key="18">
    <source>
        <dbReference type="EMBL" id="SFQ21829.1"/>
    </source>
</evidence>
<evidence type="ECO:0000313" key="19">
    <source>
        <dbReference type="Proteomes" id="UP000199136"/>
    </source>
</evidence>
<sequence>MTDAQKPLSITEVKNILQTIVDPHDERLKEFRLDARKGVIAAVRSWDKKAEKQQLAQEKLQEMLAYERRAWAHGKEFIAGVDEVGRGPLAGPVVSAAVIFPEDFNIVGINDSKQLSLAKRNELFDIIQEKALAVGVGIKDAAVIDQVNIYEASKLAMLEAIEQMPIQPDHLLVDAMTLPLPISQESIIKGDAKSVSIAAASIIAKVTRDRMMEEYDVMYPGYGFPNNAGYGTKEHLTALEDLGVTPIHRRSFAPVREALLN</sequence>
<dbReference type="InterPro" id="IPR001352">
    <property type="entry name" value="RNase_HII/HIII"/>
</dbReference>
<evidence type="ECO:0000256" key="1">
    <source>
        <dbReference type="ARBA" id="ARBA00000077"/>
    </source>
</evidence>
<dbReference type="NCBIfam" id="NF000595">
    <property type="entry name" value="PRK00015.1-3"/>
    <property type="match status" value="1"/>
</dbReference>
<gene>
    <name evidence="14" type="primary">rnhB</name>
    <name evidence="18" type="ORF">SAMN04488506_1021</name>
</gene>
<comment type="similarity">
    <text evidence="5 14 16">Belongs to the RNase HII family.</text>
</comment>
<keyword evidence="10 14" id="KW-0479">Metal-binding</keyword>
<evidence type="ECO:0000256" key="7">
    <source>
        <dbReference type="ARBA" id="ARBA00019179"/>
    </source>
</evidence>
<keyword evidence="9 14" id="KW-0540">Nuclease</keyword>
<feature type="binding site" evidence="14 15">
    <location>
        <position position="83"/>
    </location>
    <ligand>
        <name>a divalent metal cation</name>
        <dbReference type="ChEBI" id="CHEBI:60240"/>
    </ligand>
</feature>
<keyword evidence="12 14" id="KW-0378">Hydrolase</keyword>
<comment type="catalytic activity">
    <reaction evidence="1 14 15 16">
        <text>Endonucleolytic cleavage to 5'-phosphomonoester.</text>
        <dbReference type="EC" id="3.1.26.4"/>
    </reaction>
</comment>
<evidence type="ECO:0000256" key="12">
    <source>
        <dbReference type="ARBA" id="ARBA00022801"/>
    </source>
</evidence>
<dbReference type="GO" id="GO:0032299">
    <property type="term" value="C:ribonuclease H2 complex"/>
    <property type="evidence" value="ECO:0007669"/>
    <property type="project" value="TreeGrafter"/>
</dbReference>
<name>A0A1I5WQ21_9LACT</name>
<dbReference type="GO" id="GO:0006298">
    <property type="term" value="P:mismatch repair"/>
    <property type="evidence" value="ECO:0007669"/>
    <property type="project" value="TreeGrafter"/>
</dbReference>
<dbReference type="HAMAP" id="MF_00052_B">
    <property type="entry name" value="RNase_HII_B"/>
    <property type="match status" value="1"/>
</dbReference>
<evidence type="ECO:0000256" key="9">
    <source>
        <dbReference type="ARBA" id="ARBA00022722"/>
    </source>
</evidence>
<dbReference type="Proteomes" id="UP000199136">
    <property type="component" value="Unassembled WGS sequence"/>
</dbReference>
<dbReference type="GO" id="GO:0003723">
    <property type="term" value="F:RNA binding"/>
    <property type="evidence" value="ECO:0007669"/>
    <property type="project" value="UniProtKB-UniRule"/>
</dbReference>
<dbReference type="GO" id="GO:0004523">
    <property type="term" value="F:RNA-DNA hybrid ribonuclease activity"/>
    <property type="evidence" value="ECO:0007669"/>
    <property type="project" value="UniProtKB-UniRule"/>
</dbReference>
<dbReference type="CDD" id="cd07182">
    <property type="entry name" value="RNase_HII_bacteria_HII_like"/>
    <property type="match status" value="1"/>
</dbReference>
<evidence type="ECO:0000256" key="4">
    <source>
        <dbReference type="ARBA" id="ARBA00004496"/>
    </source>
</evidence>
<protein>
    <recommendedName>
        <fullName evidence="7 14">Ribonuclease HII</fullName>
        <shortName evidence="14">RNase HII</shortName>
        <ecNumber evidence="6 14">3.1.26.4</ecNumber>
    </recommendedName>
</protein>
<dbReference type="EC" id="3.1.26.4" evidence="6 14"/>
<reference evidence="18 19" key="1">
    <citation type="submission" date="2016-10" db="EMBL/GenBank/DDBJ databases">
        <authorList>
            <person name="de Groot N.N."/>
        </authorList>
    </citation>
    <scope>NUCLEOTIDE SEQUENCE [LARGE SCALE GENOMIC DNA]</scope>
    <source>
        <strain evidence="18 19">DSM 20581</strain>
    </source>
</reference>
<dbReference type="AlphaFoldDB" id="A0A1I5WQ21"/>
<dbReference type="InterPro" id="IPR012337">
    <property type="entry name" value="RNaseH-like_sf"/>
</dbReference>
<proteinExistence type="inferred from homology"/>
<comment type="cofactor">
    <cofactor evidence="2">
        <name>Mg(2+)</name>
        <dbReference type="ChEBI" id="CHEBI:18420"/>
    </cofactor>
</comment>
<dbReference type="PROSITE" id="PS51975">
    <property type="entry name" value="RNASE_H_2"/>
    <property type="match status" value="1"/>
</dbReference>
<feature type="binding site" evidence="14 15">
    <location>
        <position position="82"/>
    </location>
    <ligand>
        <name>a divalent metal cation</name>
        <dbReference type="ChEBI" id="CHEBI:60240"/>
    </ligand>
</feature>
<feature type="binding site" evidence="14 15">
    <location>
        <position position="174"/>
    </location>
    <ligand>
        <name>a divalent metal cation</name>
        <dbReference type="ChEBI" id="CHEBI:60240"/>
    </ligand>
</feature>
<dbReference type="GO" id="GO:0005737">
    <property type="term" value="C:cytoplasm"/>
    <property type="evidence" value="ECO:0007669"/>
    <property type="project" value="UniProtKB-SubCell"/>
</dbReference>
<evidence type="ECO:0000256" key="11">
    <source>
        <dbReference type="ARBA" id="ARBA00022759"/>
    </source>
</evidence>
<dbReference type="FunFam" id="3.30.420.10:FF:000006">
    <property type="entry name" value="Ribonuclease HII"/>
    <property type="match status" value="1"/>
</dbReference>
<evidence type="ECO:0000256" key="16">
    <source>
        <dbReference type="RuleBase" id="RU003515"/>
    </source>
</evidence>
<dbReference type="Pfam" id="PF01351">
    <property type="entry name" value="RNase_HII"/>
    <property type="match status" value="1"/>
</dbReference>
<evidence type="ECO:0000256" key="6">
    <source>
        <dbReference type="ARBA" id="ARBA00012180"/>
    </source>
</evidence>
<dbReference type="RefSeq" id="WP_092480073.1">
    <property type="nucleotide sequence ID" value="NZ_FOXW01000003.1"/>
</dbReference>
<dbReference type="PANTHER" id="PTHR10954:SF18">
    <property type="entry name" value="RIBONUCLEASE HII"/>
    <property type="match status" value="1"/>
</dbReference>
<comment type="cofactor">
    <cofactor evidence="14 15">
        <name>Mn(2+)</name>
        <dbReference type="ChEBI" id="CHEBI:29035"/>
    </cofactor>
    <cofactor evidence="14 15">
        <name>Mg(2+)</name>
        <dbReference type="ChEBI" id="CHEBI:18420"/>
    </cofactor>
    <text evidence="14 15">Manganese or magnesium. Binds 1 divalent metal ion per monomer in the absence of substrate. May bind a second metal ion after substrate binding.</text>
</comment>
<dbReference type="GO" id="GO:0043137">
    <property type="term" value="P:DNA replication, removal of RNA primer"/>
    <property type="evidence" value="ECO:0007669"/>
    <property type="project" value="TreeGrafter"/>
</dbReference>
<evidence type="ECO:0000256" key="8">
    <source>
        <dbReference type="ARBA" id="ARBA00022490"/>
    </source>
</evidence>
<keyword evidence="13 14" id="KW-0464">Manganese</keyword>
<comment type="function">
    <text evidence="3 14 16">Endonuclease that specifically degrades the RNA of RNA-DNA hybrids.</text>
</comment>
<dbReference type="EMBL" id="FOXW01000003">
    <property type="protein sequence ID" value="SFQ21829.1"/>
    <property type="molecule type" value="Genomic_DNA"/>
</dbReference>
<accession>A0A1I5WQ21</accession>
<dbReference type="PANTHER" id="PTHR10954">
    <property type="entry name" value="RIBONUCLEASE H2 SUBUNIT A"/>
    <property type="match status" value="1"/>
</dbReference>
<dbReference type="InterPro" id="IPR024567">
    <property type="entry name" value="RNase_HII/HIII_dom"/>
</dbReference>
<evidence type="ECO:0000256" key="3">
    <source>
        <dbReference type="ARBA" id="ARBA00004065"/>
    </source>
</evidence>
<dbReference type="OrthoDB" id="9803420at2"/>
<dbReference type="SUPFAM" id="SSF53098">
    <property type="entry name" value="Ribonuclease H-like"/>
    <property type="match status" value="1"/>
</dbReference>
<keyword evidence="19" id="KW-1185">Reference proteome</keyword>
<dbReference type="InterPro" id="IPR036397">
    <property type="entry name" value="RNaseH_sf"/>
</dbReference>
<evidence type="ECO:0000256" key="2">
    <source>
        <dbReference type="ARBA" id="ARBA00001946"/>
    </source>
</evidence>
<feature type="domain" description="RNase H type-2" evidence="17">
    <location>
        <begin position="76"/>
        <end position="261"/>
    </location>
</feature>
<evidence type="ECO:0000256" key="13">
    <source>
        <dbReference type="ARBA" id="ARBA00023211"/>
    </source>
</evidence>
<organism evidence="18 19">
    <name type="scientific">Desemzia incerta</name>
    <dbReference type="NCBI Taxonomy" id="82801"/>
    <lineage>
        <taxon>Bacteria</taxon>
        <taxon>Bacillati</taxon>
        <taxon>Bacillota</taxon>
        <taxon>Bacilli</taxon>
        <taxon>Lactobacillales</taxon>
        <taxon>Carnobacteriaceae</taxon>
        <taxon>Desemzia</taxon>
    </lineage>
</organism>
<dbReference type="NCBIfam" id="NF000594">
    <property type="entry name" value="PRK00015.1-1"/>
    <property type="match status" value="1"/>
</dbReference>